<feature type="transmembrane region" description="Helical" evidence="1">
    <location>
        <begin position="467"/>
        <end position="490"/>
    </location>
</feature>
<dbReference type="EMBL" id="GL349461">
    <property type="protein sequence ID" value="KNC50295.1"/>
    <property type="molecule type" value="Genomic_DNA"/>
</dbReference>
<dbReference type="RefSeq" id="XP_013756842.1">
    <property type="nucleotide sequence ID" value="XM_013901388.1"/>
</dbReference>
<reference evidence="3 4" key="1">
    <citation type="submission" date="2010-05" db="EMBL/GenBank/DDBJ databases">
        <title>The Genome Sequence of Thecamonas trahens ATCC 50062.</title>
        <authorList>
            <consortium name="The Broad Institute Genome Sequencing Platform"/>
            <person name="Russ C."/>
            <person name="Cuomo C."/>
            <person name="Shea T."/>
            <person name="Young S.K."/>
            <person name="Zeng Q."/>
            <person name="Koehrsen M."/>
            <person name="Haas B."/>
            <person name="Borodovsky M."/>
            <person name="Guigo R."/>
            <person name="Alvarado L."/>
            <person name="Berlin A."/>
            <person name="Bochicchio J."/>
            <person name="Borenstein D."/>
            <person name="Chapman S."/>
            <person name="Chen Z."/>
            <person name="Freedman E."/>
            <person name="Gellesch M."/>
            <person name="Goldberg J."/>
            <person name="Griggs A."/>
            <person name="Gujja S."/>
            <person name="Heilman E."/>
            <person name="Heiman D."/>
            <person name="Hepburn T."/>
            <person name="Howarth C."/>
            <person name="Jen D."/>
            <person name="Larson L."/>
            <person name="Mehta T."/>
            <person name="Park D."/>
            <person name="Pearson M."/>
            <person name="Roberts A."/>
            <person name="Saif S."/>
            <person name="Shenoy N."/>
            <person name="Sisk P."/>
            <person name="Stolte C."/>
            <person name="Sykes S."/>
            <person name="Thomson T."/>
            <person name="Walk T."/>
            <person name="White J."/>
            <person name="Yandava C."/>
            <person name="Burger G."/>
            <person name="Gray M.W."/>
            <person name="Holland P.W.H."/>
            <person name="King N."/>
            <person name="Lang F.B.F."/>
            <person name="Roger A.J."/>
            <person name="Ruiz-Trillo I."/>
            <person name="Lander E."/>
            <person name="Nusbaum C."/>
        </authorList>
    </citation>
    <scope>NUCLEOTIDE SEQUENCE [LARGE SCALE GENOMIC DNA]</scope>
    <source>
        <strain evidence="3 4">ATCC 50062</strain>
    </source>
</reference>
<feature type="transmembrane region" description="Helical" evidence="1">
    <location>
        <begin position="745"/>
        <end position="769"/>
    </location>
</feature>
<evidence type="ECO:0000313" key="3">
    <source>
        <dbReference type="EMBL" id="KNC50295.1"/>
    </source>
</evidence>
<protein>
    <submittedName>
        <fullName evidence="3">Uncharacterized protein</fullName>
    </submittedName>
</protein>
<dbReference type="AlphaFoldDB" id="A0A0L0DDJ8"/>
<feature type="transmembrane region" description="Helical" evidence="1">
    <location>
        <begin position="511"/>
        <end position="542"/>
    </location>
</feature>
<feature type="transmembrane region" description="Helical" evidence="1">
    <location>
        <begin position="663"/>
        <end position="683"/>
    </location>
</feature>
<accession>A0A0L0DDJ8</accession>
<dbReference type="Gene3D" id="3.15.10.10">
    <property type="entry name" value="Bactericidal permeability-increasing protein, domain 1"/>
    <property type="match status" value="1"/>
</dbReference>
<dbReference type="GO" id="GO:0008289">
    <property type="term" value="F:lipid binding"/>
    <property type="evidence" value="ECO:0007669"/>
    <property type="project" value="InterPro"/>
</dbReference>
<dbReference type="PANTHER" id="PTHR34730:SF1">
    <property type="entry name" value="PARAQUAT-INDUCIBLE PROTEIN A"/>
    <property type="match status" value="1"/>
</dbReference>
<dbReference type="SUPFAM" id="SSF55394">
    <property type="entry name" value="Bactericidal permeability-increasing protein, BPI"/>
    <property type="match status" value="1"/>
</dbReference>
<feature type="transmembrane region" description="Helical" evidence="1">
    <location>
        <begin position="919"/>
        <end position="938"/>
    </location>
</feature>
<feature type="transmembrane region" description="Helical" evidence="1">
    <location>
        <begin position="575"/>
        <end position="599"/>
    </location>
</feature>
<feature type="signal peptide" evidence="2">
    <location>
        <begin position="1"/>
        <end position="15"/>
    </location>
</feature>
<proteinExistence type="predicted"/>
<feature type="transmembrane region" description="Helical" evidence="1">
    <location>
        <begin position="815"/>
        <end position="838"/>
    </location>
</feature>
<dbReference type="Proteomes" id="UP000054408">
    <property type="component" value="Unassembled WGS sequence"/>
</dbReference>
<dbReference type="OrthoDB" id="445675at2759"/>
<dbReference type="eggNOG" id="ENOG502QS2P">
    <property type="taxonomic scope" value="Eukaryota"/>
</dbReference>
<keyword evidence="1" id="KW-1133">Transmembrane helix</keyword>
<dbReference type="InterPro" id="IPR017943">
    <property type="entry name" value="Bactericidal_perm-incr_a/b_dom"/>
</dbReference>
<dbReference type="PANTHER" id="PTHR34730">
    <property type="entry name" value="UNNAMED PRODUCT"/>
    <property type="match status" value="1"/>
</dbReference>
<feature type="transmembrane region" description="Helical" evidence="1">
    <location>
        <begin position="620"/>
        <end position="643"/>
    </location>
</feature>
<feature type="chain" id="PRO_5013357203" evidence="2">
    <location>
        <begin position="16"/>
        <end position="965"/>
    </location>
</feature>
<gene>
    <name evidence="3" type="ORF">AMSG_06776</name>
</gene>
<name>A0A0L0DDJ8_THETB</name>
<organism evidence="3 4">
    <name type="scientific">Thecamonas trahens ATCC 50062</name>
    <dbReference type="NCBI Taxonomy" id="461836"/>
    <lineage>
        <taxon>Eukaryota</taxon>
        <taxon>Apusozoa</taxon>
        <taxon>Apusomonadida</taxon>
        <taxon>Apusomonadidae</taxon>
        <taxon>Thecamonas</taxon>
    </lineage>
</organism>
<dbReference type="GeneID" id="25565858"/>
<keyword evidence="1" id="KW-0472">Membrane</keyword>
<evidence type="ECO:0000313" key="4">
    <source>
        <dbReference type="Proteomes" id="UP000054408"/>
    </source>
</evidence>
<sequence length="965" mass="101580">MLMLSAAVTWPSAAASPASITSSTGTAAVTTTALTKGECKGFVLGHLEVNVATEEGTTSLDVKVGALAVECAGDWHVQEDKFPHLHGSGSYDLAIGDGSRLDLAMGLHHMSANFPSSVSVEDCTAVVELAKVEFHGGVVADLMDFVIKLLHKQLQVELQFLLCSKVAPDLASKMSLALDHVADEVGTCVAERRATPPPPLPPPPPGGLINLRTNPVVALLDYVVNNVSTSVGLDALVDELTDDGYYAVDLNTTLAVALLDNTLNITIELGELALNGLDTWQQLDTLRPASWSPYVLSSSISADALAANISFCVAASATALAGDGVFTDCGVLSGRLAGATLDISTYVAIDAEFLSSLDTSQYLSPGNLLASVDAVSLESLWFNASFVDVVVYGLNGTAGSELNTAALETLRFLEYGFAASLPGTLDCVVVPLVEPEINHALASELKTLKAQYPQSGPQEQEEAFSHLAIVIALAFFVVASTTSLGWLAYVGKTAKDDDDLPLALALDVSPVVTSGLVVLIWANLACVINVSAGTVAFLFAFFDVGGREAHLPSLFSFTLKGSVQDFWDAKVYPPAILLAVFSGGWTYIKHSVLAGSLLLRPSWFPRRVRLLALHLTQMMGTWILVSIYSIYLVMITLHVKLIAPPGAPSGQTFTVDVAVEPTPLMYVEVATLCACLFFSHLVLKLHRNEARRHQLVTAGAISPAGVALVLNGAECGSPGSTPLGLARDSAVGPPLWRKASVGATVFVAVTSVVTLACVSIAAVVPLFSIELDGAIAYVLGVLEQPSSEEYSLYDVGEAFVRATHKSNFGIIVLQVLYYIASLVLPLVATLLAVVLWFVPLSLAWQRRLAVAVEVTCSWSAVDVAVISLVAGLAQLHTFIGFVVGPQCAALNPILNEYLSEPLKGNTVCLAADATLMPASYVLVAGAVAFVALSVVVFVHTHAHVLGPSVPASDDEPSSSGYHRLN</sequence>
<keyword evidence="1" id="KW-0812">Transmembrane</keyword>
<evidence type="ECO:0000256" key="1">
    <source>
        <dbReference type="SAM" id="Phobius"/>
    </source>
</evidence>
<dbReference type="OMA" id="ACRAMES"/>
<evidence type="ECO:0000256" key="2">
    <source>
        <dbReference type="SAM" id="SignalP"/>
    </source>
</evidence>
<keyword evidence="2" id="KW-0732">Signal</keyword>
<keyword evidence="4" id="KW-1185">Reference proteome</keyword>